<dbReference type="GO" id="GO:0043190">
    <property type="term" value="C:ATP-binding cassette (ABC) transporter complex"/>
    <property type="evidence" value="ECO:0007669"/>
    <property type="project" value="InterPro"/>
</dbReference>
<dbReference type="GO" id="GO:0015226">
    <property type="term" value="F:carnitine transmembrane transporter activity"/>
    <property type="evidence" value="ECO:0007669"/>
    <property type="project" value="TreeGrafter"/>
</dbReference>
<reference evidence="6 7" key="1">
    <citation type="submission" date="2018-10" db="EMBL/GenBank/DDBJ databases">
        <title>Oceanobacillus sp. YLB-02 draft genome.</title>
        <authorList>
            <person name="Yu L."/>
        </authorList>
    </citation>
    <scope>NUCLEOTIDE SEQUENCE [LARGE SCALE GENOMIC DNA]</scope>
    <source>
        <strain evidence="6 7">YLB-02</strain>
    </source>
</reference>
<dbReference type="Pfam" id="PF04069">
    <property type="entry name" value="OpuAC"/>
    <property type="match status" value="1"/>
</dbReference>
<dbReference type="Gene3D" id="3.40.190.100">
    <property type="entry name" value="Glycine betaine-binding periplasmic protein, domain 2"/>
    <property type="match status" value="1"/>
</dbReference>
<feature type="domain" description="ABC-type glycine betaine transport system substrate-binding" evidence="5">
    <location>
        <begin position="36"/>
        <end position="279"/>
    </location>
</feature>
<keyword evidence="2" id="KW-0813">Transport</keyword>
<dbReference type="InterPro" id="IPR007210">
    <property type="entry name" value="ABC_Gly_betaine_transp_sub-bd"/>
</dbReference>
<keyword evidence="4" id="KW-0472">Membrane</keyword>
<evidence type="ECO:0000256" key="4">
    <source>
        <dbReference type="ARBA" id="ARBA00023136"/>
    </source>
</evidence>
<dbReference type="OrthoDB" id="9787902at2"/>
<comment type="caution">
    <text evidence="6">The sequence shown here is derived from an EMBL/GenBank/DDBJ whole genome shotgun (WGS) entry which is preliminary data.</text>
</comment>
<evidence type="ECO:0000313" key="6">
    <source>
        <dbReference type="EMBL" id="RLL47112.1"/>
    </source>
</evidence>
<dbReference type="RefSeq" id="WP_121522363.1">
    <property type="nucleotide sequence ID" value="NZ_RCHR01000002.1"/>
</dbReference>
<dbReference type="Proteomes" id="UP000270219">
    <property type="component" value="Unassembled WGS sequence"/>
</dbReference>
<evidence type="ECO:0000256" key="3">
    <source>
        <dbReference type="ARBA" id="ARBA00022475"/>
    </source>
</evidence>
<dbReference type="SUPFAM" id="SSF53850">
    <property type="entry name" value="Periplasmic binding protein-like II"/>
    <property type="match status" value="1"/>
</dbReference>
<evidence type="ECO:0000256" key="1">
    <source>
        <dbReference type="ARBA" id="ARBA00004236"/>
    </source>
</evidence>
<dbReference type="EMBL" id="RCHR01000002">
    <property type="protein sequence ID" value="RLL47112.1"/>
    <property type="molecule type" value="Genomic_DNA"/>
</dbReference>
<protein>
    <submittedName>
        <fullName evidence="6">Glycine betaine ABC transporter substrate-binding protein</fullName>
    </submittedName>
</protein>
<dbReference type="AlphaFoldDB" id="A0A498DKU4"/>
<keyword evidence="7" id="KW-1185">Reference proteome</keyword>
<dbReference type="GO" id="GO:0005275">
    <property type="term" value="F:amine transmembrane transporter activity"/>
    <property type="evidence" value="ECO:0007669"/>
    <property type="project" value="TreeGrafter"/>
</dbReference>
<gene>
    <name evidence="6" type="ORF">D8M04_07975</name>
</gene>
<dbReference type="GO" id="GO:0031460">
    <property type="term" value="P:glycine betaine transport"/>
    <property type="evidence" value="ECO:0007669"/>
    <property type="project" value="TreeGrafter"/>
</dbReference>
<evidence type="ECO:0000256" key="2">
    <source>
        <dbReference type="ARBA" id="ARBA00022448"/>
    </source>
</evidence>
<dbReference type="PANTHER" id="PTHR47737:SF1">
    <property type="entry name" value="GLYCINE BETAINE_PROLINE BETAINE TRANSPORT SYSTEM PERMEASE PROTEIN PROW"/>
    <property type="match status" value="1"/>
</dbReference>
<comment type="subcellular location">
    <subcellularLocation>
        <location evidence="1">Cell membrane</location>
    </subcellularLocation>
</comment>
<dbReference type="PANTHER" id="PTHR47737">
    <property type="entry name" value="GLYCINE BETAINE/PROLINE BETAINE TRANSPORT SYSTEM PERMEASE PROTEIN PROW"/>
    <property type="match status" value="1"/>
</dbReference>
<sequence>MLTVIMSLILLAACGGSDNGNDETLEGEGSTKEKTELTIGLDPYDYSSVPAYLSQVILEQEGFEVQIEEAEVGILYQALSDQEIDAFIDVWSPNLHKDYLEKYGETFEIAGTLYSDMPLGVAVPTYMEDINSIEDVAANPELFNHEVYAIEPGSGMAITTEEMVETYEMDDFTIQNSSVAVMLAQVDKVINNEEAIVFNAWRPHPMFVRYDIKFLEDPRDTWKSDDVEIAVTPQLKEESPTAYKLFANMELTLDMVEDWIMELDEGKSPEELAENWVEENQETVIEWLEK</sequence>
<dbReference type="CDD" id="cd13639">
    <property type="entry name" value="PBP2_OpuAC_like"/>
    <property type="match status" value="1"/>
</dbReference>
<proteinExistence type="predicted"/>
<keyword evidence="3" id="KW-1003">Cell membrane</keyword>
<dbReference type="Gene3D" id="3.40.190.10">
    <property type="entry name" value="Periplasmic binding protein-like II"/>
    <property type="match status" value="1"/>
</dbReference>
<accession>A0A498DKU4</accession>
<organism evidence="6 7">
    <name type="scientific">Oceanobacillus piezotolerans</name>
    <dbReference type="NCBI Taxonomy" id="2448030"/>
    <lineage>
        <taxon>Bacteria</taxon>
        <taxon>Bacillati</taxon>
        <taxon>Bacillota</taxon>
        <taxon>Bacilli</taxon>
        <taxon>Bacillales</taxon>
        <taxon>Bacillaceae</taxon>
        <taxon>Oceanobacillus</taxon>
    </lineage>
</organism>
<name>A0A498DKU4_9BACI</name>
<evidence type="ECO:0000259" key="5">
    <source>
        <dbReference type="Pfam" id="PF04069"/>
    </source>
</evidence>
<evidence type="ECO:0000313" key="7">
    <source>
        <dbReference type="Proteomes" id="UP000270219"/>
    </source>
</evidence>
<dbReference type="GO" id="GO:0015871">
    <property type="term" value="P:choline transport"/>
    <property type="evidence" value="ECO:0007669"/>
    <property type="project" value="TreeGrafter"/>
</dbReference>